<evidence type="ECO:0000259" key="2">
    <source>
        <dbReference type="Pfam" id="PF02720"/>
    </source>
</evidence>
<gene>
    <name evidence="3" type="ORF">BJ989_000165</name>
</gene>
<comment type="caution">
    <text evidence="3">The sequence shown here is derived from an EMBL/GenBank/DDBJ whole genome shotgun (WGS) entry which is preliminary data.</text>
</comment>
<feature type="domain" description="DUF222" evidence="2">
    <location>
        <begin position="43"/>
        <end position="369"/>
    </location>
</feature>
<dbReference type="InterPro" id="IPR003615">
    <property type="entry name" value="HNH_nuc"/>
</dbReference>
<evidence type="ECO:0000256" key="1">
    <source>
        <dbReference type="SAM" id="MobiDB-lite"/>
    </source>
</evidence>
<evidence type="ECO:0000313" key="3">
    <source>
        <dbReference type="EMBL" id="NYG53861.1"/>
    </source>
</evidence>
<feature type="region of interest" description="Disordered" evidence="1">
    <location>
        <begin position="237"/>
        <end position="257"/>
    </location>
</feature>
<dbReference type="Pfam" id="PF02720">
    <property type="entry name" value="DUF222"/>
    <property type="match status" value="1"/>
</dbReference>
<proteinExistence type="predicted"/>
<organism evidence="3 4">
    <name type="scientific">Nocardioides perillae</name>
    <dbReference type="NCBI Taxonomy" id="1119534"/>
    <lineage>
        <taxon>Bacteria</taxon>
        <taxon>Bacillati</taxon>
        <taxon>Actinomycetota</taxon>
        <taxon>Actinomycetes</taxon>
        <taxon>Propionibacteriales</taxon>
        <taxon>Nocardioidaceae</taxon>
        <taxon>Nocardioides</taxon>
    </lineage>
</organism>
<dbReference type="RefSeq" id="WP_246283376.1">
    <property type="nucleotide sequence ID" value="NZ_JACCAC010000001.1"/>
</dbReference>
<name>A0A7Y9UKY2_9ACTN</name>
<dbReference type="CDD" id="cd00085">
    <property type="entry name" value="HNHc"/>
    <property type="match status" value="1"/>
</dbReference>
<dbReference type="InterPro" id="IPR003870">
    <property type="entry name" value="DUF222"/>
</dbReference>
<protein>
    <recommendedName>
        <fullName evidence="2">DUF222 domain-containing protein</fullName>
    </recommendedName>
</protein>
<keyword evidence="4" id="KW-1185">Reference proteome</keyword>
<accession>A0A7Y9UKY2</accession>
<evidence type="ECO:0000313" key="4">
    <source>
        <dbReference type="Proteomes" id="UP000544110"/>
    </source>
</evidence>
<dbReference type="Proteomes" id="UP000544110">
    <property type="component" value="Unassembled WGS sequence"/>
</dbReference>
<reference evidence="3 4" key="1">
    <citation type="submission" date="2020-07" db="EMBL/GenBank/DDBJ databases">
        <title>Sequencing the genomes of 1000 actinobacteria strains.</title>
        <authorList>
            <person name="Klenk H.-P."/>
        </authorList>
    </citation>
    <scope>NUCLEOTIDE SEQUENCE [LARGE SCALE GENOMIC DNA]</scope>
    <source>
        <strain evidence="3 4">DSM 24552</strain>
    </source>
</reference>
<dbReference type="EMBL" id="JACCAC010000001">
    <property type="protein sequence ID" value="NYG53861.1"/>
    <property type="molecule type" value="Genomic_DNA"/>
</dbReference>
<sequence length="442" mass="46701">MADHRDHSRQHPLLVALACLDTDLDHAAGTPTWSLTPSEAEAALIGLAKCRARLAALELTTVAAADRAGVGDATGATSTGAHWAKLTHQTRAKSVATVRHAAALEARHGTVLAAMAAGVVLPEQAEVITRAVDALPVDRVGIAVVDTARTHLLQLAGSFDAVELKRLGDRILDVVAPEIADDVERDRLEREEAAAAAAASFTITRDGHGKAHGRFTIPTAEADMLTAALDALTAPRHHHATHGTEPVPVDQHGNRVPRPLRRGQAFCEYIRTRHGGHRAAGEAAPGTGVQAGGVDATVTVTLDLAQLTGTGPGADAPVSLSTGTRMTAAKARLWACGAGIVPVVLGGASQPLDVGRTRRYFTKTQRLALARLQGGCTADGCDWPPSMCHAHHRTPWHAGGKTDLADGYLLCPRHHARAHDPAYETTYHRHRVTFARTRPIRT</sequence>
<dbReference type="AlphaFoldDB" id="A0A7Y9UKY2"/>